<dbReference type="InterPro" id="IPR004465">
    <property type="entry name" value="RNR_NrdI"/>
</dbReference>
<protein>
    <recommendedName>
        <fullName evidence="3">Protein NrdI</fullName>
    </recommendedName>
</protein>
<comment type="caution">
    <text evidence="4">The sequence shown here is derived from an EMBL/GenBank/DDBJ whole genome shotgun (WGS) entry which is preliminary data.</text>
</comment>
<dbReference type="PANTHER" id="PTHR37297">
    <property type="entry name" value="PROTEIN NRDI"/>
    <property type="match status" value="1"/>
</dbReference>
<dbReference type="Pfam" id="PF07972">
    <property type="entry name" value="Flavodoxin_NdrI"/>
    <property type="match status" value="1"/>
</dbReference>
<dbReference type="Gene3D" id="3.40.50.360">
    <property type="match status" value="1"/>
</dbReference>
<comment type="similarity">
    <text evidence="2 3">Belongs to the NrdI family.</text>
</comment>
<evidence type="ECO:0000313" key="5">
    <source>
        <dbReference type="Proteomes" id="UP000233375"/>
    </source>
</evidence>
<dbReference type="InterPro" id="IPR020852">
    <property type="entry name" value="RNR_Ib_NrdI_bac"/>
</dbReference>
<dbReference type="InterPro" id="IPR029039">
    <property type="entry name" value="Flavoprotein-like_sf"/>
</dbReference>
<evidence type="ECO:0000256" key="2">
    <source>
        <dbReference type="ARBA" id="ARBA00009942"/>
    </source>
</evidence>
<reference evidence="4 5" key="1">
    <citation type="journal article" date="2003" name="Int. J. Syst. Evol. Microbiol.">
        <title>Bacillus nealsonii sp. nov., isolated from a spacecraft-assembly facility, whose spores are gamma-radiation resistant.</title>
        <authorList>
            <person name="Venkateswaran K."/>
            <person name="Kempf M."/>
            <person name="Chen F."/>
            <person name="Satomi M."/>
            <person name="Nicholson W."/>
            <person name="Kern R."/>
        </authorList>
    </citation>
    <scope>NUCLEOTIDE SEQUENCE [LARGE SCALE GENOMIC DNA]</scope>
    <source>
        <strain evidence="4 5">FO-92</strain>
    </source>
</reference>
<dbReference type="HAMAP" id="MF_00128">
    <property type="entry name" value="NrdI"/>
    <property type="match status" value="1"/>
</dbReference>
<comment type="function">
    <text evidence="1 3">Probably involved in ribonucleotide reductase function.</text>
</comment>
<dbReference type="OrthoDB" id="350535at2"/>
<dbReference type="PIRSF" id="PIRSF005087">
    <property type="entry name" value="NrdI"/>
    <property type="match status" value="1"/>
</dbReference>
<name>A0A2N0Z5A0_9BACI</name>
<evidence type="ECO:0000313" key="4">
    <source>
        <dbReference type="EMBL" id="PKG24683.1"/>
    </source>
</evidence>
<accession>A0A2N0Z5A0</accession>
<keyword evidence="5" id="KW-1185">Reference proteome</keyword>
<dbReference type="NCBIfam" id="TIGR00333">
    <property type="entry name" value="nrdI"/>
    <property type="match status" value="1"/>
</dbReference>
<sequence length="133" mass="15182">MLIVFDSKTGNVRRFFHKLGLTENKGIELKTGLKVYEPYILLTYTTGMGQVPQTTLDFLKSNHINLYAVVASGNKNWGQNFALSANKISNMYGVPILHKFEMSGMPEDVEIVRERVRNISYETHRIKQRSDTA</sequence>
<dbReference type="PANTHER" id="PTHR37297:SF1">
    <property type="entry name" value="PROTEIN NRDI"/>
    <property type="match status" value="1"/>
</dbReference>
<dbReference type="GO" id="GO:0010181">
    <property type="term" value="F:FMN binding"/>
    <property type="evidence" value="ECO:0007669"/>
    <property type="project" value="InterPro"/>
</dbReference>
<dbReference type="AlphaFoldDB" id="A0A2N0Z5A0"/>
<organism evidence="4 5">
    <name type="scientific">Niallia nealsonii</name>
    <dbReference type="NCBI Taxonomy" id="115979"/>
    <lineage>
        <taxon>Bacteria</taxon>
        <taxon>Bacillati</taxon>
        <taxon>Bacillota</taxon>
        <taxon>Bacilli</taxon>
        <taxon>Bacillales</taxon>
        <taxon>Bacillaceae</taxon>
        <taxon>Niallia</taxon>
    </lineage>
</organism>
<dbReference type="SUPFAM" id="SSF52218">
    <property type="entry name" value="Flavoproteins"/>
    <property type="match status" value="1"/>
</dbReference>
<evidence type="ECO:0000256" key="1">
    <source>
        <dbReference type="ARBA" id="ARBA00003999"/>
    </source>
</evidence>
<evidence type="ECO:0000256" key="3">
    <source>
        <dbReference type="HAMAP-Rule" id="MF_00128"/>
    </source>
</evidence>
<gene>
    <name evidence="3" type="primary">nrdI</name>
    <name evidence="4" type="ORF">CWS01_05370</name>
</gene>
<dbReference type="EMBL" id="PISE01000011">
    <property type="protein sequence ID" value="PKG24683.1"/>
    <property type="molecule type" value="Genomic_DNA"/>
</dbReference>
<proteinExistence type="inferred from homology"/>
<dbReference type="Proteomes" id="UP000233375">
    <property type="component" value="Unassembled WGS sequence"/>
</dbReference>